<evidence type="ECO:0008006" key="17">
    <source>
        <dbReference type="Google" id="ProtNLM"/>
    </source>
</evidence>
<protein>
    <recommendedName>
        <fullName evidence="17">G-protein coupled receptors family 2 profile 2 domain-containing protein</fullName>
    </recommendedName>
</protein>
<evidence type="ECO:0000256" key="9">
    <source>
        <dbReference type="ARBA" id="ARBA00023180"/>
    </source>
</evidence>
<evidence type="ECO:0000256" key="4">
    <source>
        <dbReference type="ARBA" id="ARBA00022692"/>
    </source>
</evidence>
<dbReference type="PROSITE" id="PS00649">
    <property type="entry name" value="G_PROTEIN_RECEP_F2_1"/>
    <property type="match status" value="1"/>
</dbReference>
<dbReference type="OMA" id="SATIHEY"/>
<dbReference type="GO" id="GO:0017046">
    <property type="term" value="F:peptide hormone binding"/>
    <property type="evidence" value="ECO:0007669"/>
    <property type="project" value="TreeGrafter"/>
</dbReference>
<evidence type="ECO:0000256" key="12">
    <source>
        <dbReference type="SAM" id="Phobius"/>
    </source>
</evidence>
<dbReference type="GO" id="GO:0007188">
    <property type="term" value="P:adenylate cyclase-modulating G protein-coupled receptor signaling pathway"/>
    <property type="evidence" value="ECO:0007669"/>
    <property type="project" value="TreeGrafter"/>
</dbReference>
<dbReference type="Gene3D" id="4.10.1240.10">
    <property type="entry name" value="GPCR, family 2, extracellular hormone receptor domain"/>
    <property type="match status" value="1"/>
</dbReference>
<dbReference type="InterPro" id="IPR017983">
    <property type="entry name" value="GPCR_2_secretin-like_CS"/>
</dbReference>
<name>A0A553PQP6_TIGCA</name>
<evidence type="ECO:0000259" key="14">
    <source>
        <dbReference type="PROSITE" id="PS50261"/>
    </source>
</evidence>
<dbReference type="InterPro" id="IPR001879">
    <property type="entry name" value="GPCR_2_extracellular_dom"/>
</dbReference>
<dbReference type="SMART" id="SM00008">
    <property type="entry name" value="HormR"/>
    <property type="match status" value="1"/>
</dbReference>
<dbReference type="PANTHER" id="PTHR45620:SF15">
    <property type="entry name" value="DIURETIC HORMONE 44 RECEPTOR 1-RELATED"/>
    <property type="match status" value="1"/>
</dbReference>
<feature type="transmembrane region" description="Helical" evidence="12">
    <location>
        <begin position="146"/>
        <end position="170"/>
    </location>
</feature>
<organism evidence="15 16">
    <name type="scientific">Tigriopus californicus</name>
    <name type="common">Marine copepod</name>
    <dbReference type="NCBI Taxonomy" id="6832"/>
    <lineage>
        <taxon>Eukaryota</taxon>
        <taxon>Metazoa</taxon>
        <taxon>Ecdysozoa</taxon>
        <taxon>Arthropoda</taxon>
        <taxon>Crustacea</taxon>
        <taxon>Multicrustacea</taxon>
        <taxon>Hexanauplia</taxon>
        <taxon>Copepoda</taxon>
        <taxon>Harpacticoida</taxon>
        <taxon>Harpacticidae</taxon>
        <taxon>Tigriopus</taxon>
    </lineage>
</organism>
<dbReference type="AlphaFoldDB" id="A0A553PQP6"/>
<keyword evidence="9" id="KW-0325">Glycoprotein</keyword>
<dbReference type="InterPro" id="IPR036445">
    <property type="entry name" value="GPCR_2_extracell_dom_sf"/>
</dbReference>
<comment type="similarity">
    <text evidence="2">Belongs to the G-protein coupled receptor 2 family.</text>
</comment>
<dbReference type="SUPFAM" id="SSF81321">
    <property type="entry name" value="Family A G protein-coupled receptor-like"/>
    <property type="match status" value="1"/>
</dbReference>
<dbReference type="PROSITE" id="PS50261">
    <property type="entry name" value="G_PROTEIN_RECEP_F2_4"/>
    <property type="match status" value="1"/>
</dbReference>
<keyword evidence="6" id="KW-0297">G-protein coupled receptor</keyword>
<evidence type="ECO:0000256" key="7">
    <source>
        <dbReference type="ARBA" id="ARBA00023136"/>
    </source>
</evidence>
<dbReference type="GO" id="GO:0005886">
    <property type="term" value="C:plasma membrane"/>
    <property type="evidence" value="ECO:0007669"/>
    <property type="project" value="UniProtKB-SubCell"/>
</dbReference>
<proteinExistence type="inferred from homology"/>
<feature type="domain" description="G-protein coupled receptors family 2 profile 2" evidence="14">
    <location>
        <begin position="145"/>
        <end position="410"/>
    </location>
</feature>
<evidence type="ECO:0000256" key="8">
    <source>
        <dbReference type="ARBA" id="ARBA00023170"/>
    </source>
</evidence>
<accession>A0A553PQP6</accession>
<dbReference type="Proteomes" id="UP000318571">
    <property type="component" value="Chromosome 6"/>
</dbReference>
<dbReference type="InterPro" id="IPR017981">
    <property type="entry name" value="GPCR_2-like_7TM"/>
</dbReference>
<gene>
    <name evidence="15" type="ORF">TCAL_07041</name>
</gene>
<dbReference type="STRING" id="6832.A0A553PQP6"/>
<dbReference type="PANTHER" id="PTHR45620">
    <property type="entry name" value="PDF RECEPTOR-LIKE PROTEIN-RELATED"/>
    <property type="match status" value="1"/>
</dbReference>
<dbReference type="PRINTS" id="PR00249">
    <property type="entry name" value="GPCRSECRETIN"/>
</dbReference>
<keyword evidence="3" id="KW-1003">Cell membrane</keyword>
<dbReference type="InterPro" id="IPR050332">
    <property type="entry name" value="GPCR_2"/>
</dbReference>
<keyword evidence="16" id="KW-1185">Reference proteome</keyword>
<dbReference type="GO" id="GO:0007166">
    <property type="term" value="P:cell surface receptor signaling pathway"/>
    <property type="evidence" value="ECO:0007669"/>
    <property type="project" value="InterPro"/>
</dbReference>
<keyword evidence="7 12" id="KW-0472">Membrane</keyword>
<feature type="transmembrane region" description="Helical" evidence="12">
    <location>
        <begin position="354"/>
        <end position="372"/>
    </location>
</feature>
<dbReference type="InterPro" id="IPR002001">
    <property type="entry name" value="GPCR_2_diuretic_rcpt"/>
</dbReference>
<feature type="region of interest" description="Disordered" evidence="11">
    <location>
        <begin position="462"/>
        <end position="485"/>
    </location>
</feature>
<keyword evidence="4 12" id="KW-0812">Transmembrane</keyword>
<feature type="transmembrane region" description="Helical" evidence="12">
    <location>
        <begin position="182"/>
        <end position="201"/>
    </location>
</feature>
<evidence type="ECO:0000256" key="6">
    <source>
        <dbReference type="ARBA" id="ARBA00023040"/>
    </source>
</evidence>
<evidence type="ECO:0000256" key="2">
    <source>
        <dbReference type="ARBA" id="ARBA00005314"/>
    </source>
</evidence>
<evidence type="ECO:0000256" key="3">
    <source>
        <dbReference type="ARBA" id="ARBA00022475"/>
    </source>
</evidence>
<evidence type="ECO:0000259" key="13">
    <source>
        <dbReference type="PROSITE" id="PS50227"/>
    </source>
</evidence>
<dbReference type="SUPFAM" id="SSF111418">
    <property type="entry name" value="Hormone receptor domain"/>
    <property type="match status" value="1"/>
</dbReference>
<dbReference type="Gene3D" id="1.20.1070.10">
    <property type="entry name" value="Rhodopsin 7-helix transmembrane proteins"/>
    <property type="match status" value="2"/>
</dbReference>
<sequence length="668" mass="74326">MNFVRKTNLVDDPDMMSYDDETSSLVMDYDQLLSKMNATERLELECAIKEQQFNASRDQYAATLRCPPSFDKISCWPASVTDSLVVIPCFSEFNGVRYDTTKNASRECLSDGTWVSKSNYSMCTVLHLDQTLFNESESVLPHDYSFLIYLVGYSLSLIALFIACGIFFYFKEIHCLRNKIHTNLFVTYILSNMFWILSATIHEYQGCQCTSVTTERLRSADPGRNWATFKITDTVEFGTQCPLGRDHGIPFIIVGVWATLTSSLNTGMVNQGVNFRGVQYKITTSNFTTMSPASPSLDCPFMAQNNLEYIYTVPILFVLGLNTFFLVWIMWVVITKLRSSASAAQEHDHQNWKAAKALLVIIPLLGITYLFTISGPSDPTTMPYYIFQHVRAFLLSIQGFAVTLPYCFLNTEIRNVVKNHWDRYQTNRTVVEGIQNVTRGGGQSGRNSFSFYNNDGSRRSSTFRMHFTPTGSNHSGGSGSQNRPRLVHQSSLPASYYVESSFKCPGGASLGGTHGPHPSNGGGANGFKFIRGREHLIDIQKTIEEASDEMKSTSFDQTSTLLPASNSDLHLAKGGDAIAPTSGITTAKVIRDGVINEEEKSDDVAEENEDERECLLVNKFNGRLEMIHAEPASKYGTTANGTSNDPTDVTLSVLKSNPLGSLQEKNVN</sequence>
<keyword evidence="5 12" id="KW-1133">Transmembrane helix</keyword>
<evidence type="ECO:0000256" key="5">
    <source>
        <dbReference type="ARBA" id="ARBA00022989"/>
    </source>
</evidence>
<dbReference type="PRINTS" id="PR01127">
    <property type="entry name" value="DIUHORMONER"/>
</dbReference>
<evidence type="ECO:0000313" key="16">
    <source>
        <dbReference type="Proteomes" id="UP000318571"/>
    </source>
</evidence>
<feature type="transmembrane region" description="Helical" evidence="12">
    <location>
        <begin position="392"/>
        <end position="409"/>
    </location>
</feature>
<dbReference type="Pfam" id="PF00002">
    <property type="entry name" value="7tm_2"/>
    <property type="match status" value="2"/>
</dbReference>
<comment type="subcellular location">
    <subcellularLocation>
        <location evidence="1">Cell membrane</location>
        <topology evidence="1">Multi-pass membrane protein</topology>
    </subcellularLocation>
</comment>
<feature type="domain" description="G-protein coupled receptors family 2 profile 1" evidence="13">
    <location>
        <begin position="45"/>
        <end position="127"/>
    </location>
</feature>
<evidence type="ECO:0000256" key="1">
    <source>
        <dbReference type="ARBA" id="ARBA00004651"/>
    </source>
</evidence>
<evidence type="ECO:0000256" key="11">
    <source>
        <dbReference type="SAM" id="MobiDB-lite"/>
    </source>
</evidence>
<keyword evidence="10" id="KW-0807">Transducer</keyword>
<dbReference type="InterPro" id="IPR000832">
    <property type="entry name" value="GPCR_2_secretin-like"/>
</dbReference>
<evidence type="ECO:0000256" key="10">
    <source>
        <dbReference type="ARBA" id="ARBA00023224"/>
    </source>
</evidence>
<evidence type="ECO:0000313" key="15">
    <source>
        <dbReference type="EMBL" id="TRY80003.1"/>
    </source>
</evidence>
<dbReference type="EMBL" id="VCGU01000002">
    <property type="protein sequence ID" value="TRY80003.1"/>
    <property type="molecule type" value="Genomic_DNA"/>
</dbReference>
<dbReference type="GO" id="GO:0008528">
    <property type="term" value="F:G protein-coupled peptide receptor activity"/>
    <property type="evidence" value="ECO:0007669"/>
    <property type="project" value="TreeGrafter"/>
</dbReference>
<dbReference type="GO" id="GO:0008036">
    <property type="term" value="F:diuretic hormone receptor activity"/>
    <property type="evidence" value="ECO:0007669"/>
    <property type="project" value="InterPro"/>
</dbReference>
<comment type="caution">
    <text evidence="15">The sequence shown here is derived from an EMBL/GenBank/DDBJ whole genome shotgun (WGS) entry which is preliminary data.</text>
</comment>
<dbReference type="PROSITE" id="PS50227">
    <property type="entry name" value="G_PROTEIN_RECEP_F2_3"/>
    <property type="match status" value="1"/>
</dbReference>
<keyword evidence="8" id="KW-0675">Receptor</keyword>
<reference evidence="15 16" key="1">
    <citation type="journal article" date="2018" name="Nat. Ecol. Evol.">
        <title>Genomic signatures of mitonuclear coevolution across populations of Tigriopus californicus.</title>
        <authorList>
            <person name="Barreto F.S."/>
            <person name="Watson E.T."/>
            <person name="Lima T.G."/>
            <person name="Willett C.S."/>
            <person name="Edmands S."/>
            <person name="Li W."/>
            <person name="Burton R.S."/>
        </authorList>
    </citation>
    <scope>NUCLEOTIDE SEQUENCE [LARGE SCALE GENOMIC DNA]</scope>
    <source>
        <strain evidence="15 16">San Diego</strain>
    </source>
</reference>
<feature type="transmembrane region" description="Helical" evidence="12">
    <location>
        <begin position="309"/>
        <end position="334"/>
    </location>
</feature>
<dbReference type="Pfam" id="PF02793">
    <property type="entry name" value="HRM"/>
    <property type="match status" value="1"/>
</dbReference>